<dbReference type="InterPro" id="IPR026022">
    <property type="entry name" value="PhoU_dom"/>
</dbReference>
<feature type="transmembrane region" description="Helical" evidence="1">
    <location>
        <begin position="39"/>
        <end position="62"/>
    </location>
</feature>
<evidence type="ECO:0000259" key="2">
    <source>
        <dbReference type="Pfam" id="PF01895"/>
    </source>
</evidence>
<dbReference type="GO" id="GO:0030643">
    <property type="term" value="P:intracellular phosphate ion homeostasis"/>
    <property type="evidence" value="ECO:0007669"/>
    <property type="project" value="InterPro"/>
</dbReference>
<name>X1J224_9ZZZZ</name>
<sequence length="266" mass="29302">AHTLFNVAGVAIVLPLLYAGWFDRLVRMVTPLALNGETIAIHIAVAHSTFNVACAAIILPLVGVLEKIVVRLTPVRAGEVEMRPVALERHLLLTPPLAMDQASGEIVRMAGAAREALNDAIAAVRDDDRHSIARVLETEDAVDDFQTEITRYLVELSQRDLSPEMAGKLPVLLHTVNDLERVADHAVNISEIATRKIDQRESFSPEAAGEIAAMRDELAKMFDDVLAAIADQDTAAAQRALTHESQLNRMQMDFRRSHVERLGRRD</sequence>
<evidence type="ECO:0000313" key="3">
    <source>
        <dbReference type="EMBL" id="GAH75550.1"/>
    </source>
</evidence>
<keyword evidence="1" id="KW-1133">Transmembrane helix</keyword>
<accession>X1J224</accession>
<dbReference type="Pfam" id="PF01895">
    <property type="entry name" value="PhoU"/>
    <property type="match status" value="1"/>
</dbReference>
<reference evidence="3" key="1">
    <citation type="journal article" date="2014" name="Front. Microbiol.">
        <title>High frequency of phylogenetically diverse reductive dehalogenase-homologous genes in deep subseafloor sedimentary metagenomes.</title>
        <authorList>
            <person name="Kawai M."/>
            <person name="Futagami T."/>
            <person name="Toyoda A."/>
            <person name="Takaki Y."/>
            <person name="Nishi S."/>
            <person name="Hori S."/>
            <person name="Arai W."/>
            <person name="Tsubouchi T."/>
            <person name="Morono Y."/>
            <person name="Uchiyama I."/>
            <person name="Ito T."/>
            <person name="Fujiyama A."/>
            <person name="Inagaki F."/>
            <person name="Takami H."/>
        </authorList>
    </citation>
    <scope>NUCLEOTIDE SEQUENCE</scope>
    <source>
        <strain evidence="3">Expedition CK06-06</strain>
    </source>
</reference>
<dbReference type="Gene3D" id="1.20.58.220">
    <property type="entry name" value="Phosphate transport system protein phou homolog 2, domain 2"/>
    <property type="match status" value="1"/>
</dbReference>
<dbReference type="AlphaFoldDB" id="X1J224"/>
<feature type="non-terminal residue" evidence="3">
    <location>
        <position position="1"/>
    </location>
</feature>
<comment type="caution">
    <text evidence="3">The sequence shown here is derived from an EMBL/GenBank/DDBJ whole genome shotgun (WGS) entry which is preliminary data.</text>
</comment>
<dbReference type="InterPro" id="IPR038078">
    <property type="entry name" value="PhoU-like_sf"/>
</dbReference>
<gene>
    <name evidence="3" type="ORF">S03H2_46123</name>
</gene>
<feature type="non-terminal residue" evidence="3">
    <location>
        <position position="266"/>
    </location>
</feature>
<dbReference type="InterPro" id="IPR028366">
    <property type="entry name" value="PhoU"/>
</dbReference>
<keyword evidence="1" id="KW-0812">Transmembrane</keyword>
<proteinExistence type="predicted"/>
<evidence type="ECO:0000256" key="1">
    <source>
        <dbReference type="SAM" id="Phobius"/>
    </source>
</evidence>
<dbReference type="EMBL" id="BARU01028937">
    <property type="protein sequence ID" value="GAH75550.1"/>
    <property type="molecule type" value="Genomic_DNA"/>
</dbReference>
<dbReference type="GO" id="GO:0045936">
    <property type="term" value="P:negative regulation of phosphate metabolic process"/>
    <property type="evidence" value="ECO:0007669"/>
    <property type="project" value="InterPro"/>
</dbReference>
<protein>
    <recommendedName>
        <fullName evidence="2">PhoU domain-containing protein</fullName>
    </recommendedName>
</protein>
<feature type="domain" description="PhoU" evidence="2">
    <location>
        <begin position="106"/>
        <end position="192"/>
    </location>
</feature>
<organism evidence="3">
    <name type="scientific">marine sediment metagenome</name>
    <dbReference type="NCBI Taxonomy" id="412755"/>
    <lineage>
        <taxon>unclassified sequences</taxon>
        <taxon>metagenomes</taxon>
        <taxon>ecological metagenomes</taxon>
    </lineage>
</organism>
<dbReference type="PANTHER" id="PTHR42930:SF3">
    <property type="entry name" value="PHOSPHATE-SPECIFIC TRANSPORT SYSTEM ACCESSORY PROTEIN PHOU"/>
    <property type="match status" value="1"/>
</dbReference>
<dbReference type="SUPFAM" id="SSF109755">
    <property type="entry name" value="PhoU-like"/>
    <property type="match status" value="1"/>
</dbReference>
<dbReference type="PANTHER" id="PTHR42930">
    <property type="entry name" value="PHOSPHATE-SPECIFIC TRANSPORT SYSTEM ACCESSORY PROTEIN PHOU"/>
    <property type="match status" value="1"/>
</dbReference>
<keyword evidence="1" id="KW-0472">Membrane</keyword>